<accession>A0A2H0TRL7</accession>
<evidence type="ECO:0000256" key="1">
    <source>
        <dbReference type="SAM" id="MobiDB-lite"/>
    </source>
</evidence>
<proteinExistence type="predicted"/>
<keyword evidence="2" id="KW-0472">Membrane</keyword>
<sequence length="622" mass="69224">MSKKHTFKHTKLDDDGDVGKKKTNESSGGGKITKELTEIYKERDGSLPDMTHFETRSRRRFAGAFATLFLAVVILGGVVWTALFVFQGGSSFSESDIIVSISGDEEIVIGNEARYRLRYRNAAGIPLSQVHVQVKYPDGFVFTGASLDPDSESNDVWTIGTLDTSESGFIDIFGVMYGDIDTEKSFRTFFTYLPSNFSSTFQKVDTAGVSIAYSPVILSIDVPDEAVAGVSMPVKIRVERNPAYSDIPIHMVAVEIGTESGFIKQKENHDASEFNDYRWLIENLDEPFELQVDGIFRNAQRSDSVLPIRVIGWREGQTRSDDAFVYAKQDANVTLQQTEVEINPIVNGAAGDITVAPGEPLTTSISVRNNGQQVLRDVQIRAVLDAPSYQRRSILHWAELQDDNNGDITGEQVSDDIRRGYIRWDKKHIPELAQLEPGEEVLIDFTMPIKTASDATLSDYPGSIVTLMADIQYRVGEGTQIISSVPIKVTLVSDLELEIRDQVDTQINGNDRRMIKWILTNSYHDLENITVEAEIFGATDLEEELADVPAGTILYDQESHRIVWTIEQMPVSVDVLALQFTLTRLERNPTQSQLMSKVTLKATDVATGEQILLFGDAISLNE</sequence>
<dbReference type="AlphaFoldDB" id="A0A2H0TRL7"/>
<gene>
    <name evidence="3" type="ORF">COU35_00565</name>
</gene>
<feature type="compositionally biased region" description="Basic and acidic residues" evidence="1">
    <location>
        <begin position="10"/>
        <end position="24"/>
    </location>
</feature>
<dbReference type="EMBL" id="PFCB01000004">
    <property type="protein sequence ID" value="PIR74801.1"/>
    <property type="molecule type" value="Genomic_DNA"/>
</dbReference>
<feature type="region of interest" description="Disordered" evidence="1">
    <location>
        <begin position="1"/>
        <end position="34"/>
    </location>
</feature>
<protein>
    <recommendedName>
        <fullName evidence="5">DUF11 domain-containing protein</fullName>
    </recommendedName>
</protein>
<name>A0A2H0TRL7_9BACT</name>
<keyword evidence="2" id="KW-0812">Transmembrane</keyword>
<organism evidence="3 4">
    <name type="scientific">Candidatus Magasanikbacteria bacterium CG10_big_fil_rev_8_21_14_0_10_47_10</name>
    <dbReference type="NCBI Taxonomy" id="1974652"/>
    <lineage>
        <taxon>Bacteria</taxon>
        <taxon>Candidatus Magasanikiibacteriota</taxon>
    </lineage>
</organism>
<reference evidence="4" key="1">
    <citation type="submission" date="2017-09" db="EMBL/GenBank/DDBJ databases">
        <title>Depth-based differentiation of microbial function through sediment-hosted aquifers and enrichment of novel symbionts in the deep terrestrial subsurface.</title>
        <authorList>
            <person name="Probst A.J."/>
            <person name="Ladd B."/>
            <person name="Jarett J.K."/>
            <person name="Geller-Mcgrath D.E."/>
            <person name="Sieber C.M.K."/>
            <person name="Emerson J.B."/>
            <person name="Anantharaman K."/>
            <person name="Thomas B.C."/>
            <person name="Malmstrom R."/>
            <person name="Stieglmeier M."/>
            <person name="Klingl A."/>
            <person name="Woyke T."/>
            <person name="Ryan C.M."/>
            <person name="Banfield J.F."/>
        </authorList>
    </citation>
    <scope>NUCLEOTIDE SEQUENCE [LARGE SCALE GENOMIC DNA]</scope>
</reference>
<feature type="transmembrane region" description="Helical" evidence="2">
    <location>
        <begin position="61"/>
        <end position="86"/>
    </location>
</feature>
<comment type="caution">
    <text evidence="3">The sequence shown here is derived from an EMBL/GenBank/DDBJ whole genome shotgun (WGS) entry which is preliminary data.</text>
</comment>
<keyword evidence="2" id="KW-1133">Transmembrane helix</keyword>
<evidence type="ECO:0000313" key="4">
    <source>
        <dbReference type="Proteomes" id="UP000230154"/>
    </source>
</evidence>
<evidence type="ECO:0000256" key="2">
    <source>
        <dbReference type="SAM" id="Phobius"/>
    </source>
</evidence>
<evidence type="ECO:0008006" key="5">
    <source>
        <dbReference type="Google" id="ProtNLM"/>
    </source>
</evidence>
<evidence type="ECO:0000313" key="3">
    <source>
        <dbReference type="EMBL" id="PIR74801.1"/>
    </source>
</evidence>
<dbReference type="Proteomes" id="UP000230154">
    <property type="component" value="Unassembled WGS sequence"/>
</dbReference>